<proteinExistence type="predicted"/>
<protein>
    <submittedName>
        <fullName evidence="1">Uncharacterized protein</fullName>
    </submittedName>
</protein>
<accession>A0A645CPN8</accession>
<organism evidence="1">
    <name type="scientific">bioreactor metagenome</name>
    <dbReference type="NCBI Taxonomy" id="1076179"/>
    <lineage>
        <taxon>unclassified sequences</taxon>
        <taxon>metagenomes</taxon>
        <taxon>ecological metagenomes</taxon>
    </lineage>
</organism>
<dbReference type="EMBL" id="VSSQ01028828">
    <property type="protein sequence ID" value="MPM78702.1"/>
    <property type="molecule type" value="Genomic_DNA"/>
</dbReference>
<reference evidence="1" key="1">
    <citation type="submission" date="2019-08" db="EMBL/GenBank/DDBJ databases">
        <authorList>
            <person name="Kucharzyk K."/>
            <person name="Murdoch R.W."/>
            <person name="Higgins S."/>
            <person name="Loffler F."/>
        </authorList>
    </citation>
    <scope>NUCLEOTIDE SEQUENCE</scope>
</reference>
<name>A0A645CPN8_9ZZZZ</name>
<gene>
    <name evidence="1" type="ORF">SDC9_125713</name>
</gene>
<evidence type="ECO:0000313" key="1">
    <source>
        <dbReference type="EMBL" id="MPM78702.1"/>
    </source>
</evidence>
<comment type="caution">
    <text evidence="1">The sequence shown here is derived from an EMBL/GenBank/DDBJ whole genome shotgun (WGS) entry which is preliminary data.</text>
</comment>
<sequence length="79" mass="7910">MPHGDDVGLAGAAGDGHHGQVDLVGSAFKGAHVLLDTDTSGVMAVEDNVHVLAQELACALDGLIHIRRGGSAAGVLETD</sequence>
<dbReference type="AlphaFoldDB" id="A0A645CPN8"/>